<reference evidence="1 2" key="1">
    <citation type="submission" date="2018-05" db="EMBL/GenBank/DDBJ databases">
        <title>Kurthia sibirica genome sequence.</title>
        <authorList>
            <person name="Maclea K.S."/>
            <person name="Goen A.E."/>
        </authorList>
    </citation>
    <scope>NUCLEOTIDE SEQUENCE [LARGE SCALE GENOMIC DNA]</scope>
    <source>
        <strain evidence="1 2">ATCC 49154</strain>
    </source>
</reference>
<organism evidence="1 2">
    <name type="scientific">Kurthia sibirica</name>
    <dbReference type="NCBI Taxonomy" id="202750"/>
    <lineage>
        <taxon>Bacteria</taxon>
        <taxon>Bacillati</taxon>
        <taxon>Bacillota</taxon>
        <taxon>Bacilli</taxon>
        <taxon>Bacillales</taxon>
        <taxon>Caryophanaceae</taxon>
        <taxon>Kurthia</taxon>
    </lineage>
</organism>
<dbReference type="AlphaFoldDB" id="A0A2U3AIY6"/>
<dbReference type="EMBL" id="QFVR01000020">
    <property type="protein sequence ID" value="PWI24505.1"/>
    <property type="molecule type" value="Genomic_DNA"/>
</dbReference>
<sequence length="135" mass="15872">MTIPLNYLACMPFSIMINDLEELLKILDVDSKELLMQHHIIHDGIEQIIVTAGDSKIDIQAIETSIQSTDFHYEKKLFSQASITQKPKTKIYFDRALRMRSEYALIDWQKHMIFYVLLDDIERAIHINYWISIGK</sequence>
<proteinExistence type="predicted"/>
<protein>
    <submittedName>
        <fullName evidence="1">Uncharacterized protein</fullName>
    </submittedName>
</protein>
<evidence type="ECO:0000313" key="2">
    <source>
        <dbReference type="Proteomes" id="UP000245938"/>
    </source>
</evidence>
<evidence type="ECO:0000313" key="1">
    <source>
        <dbReference type="EMBL" id="PWI24505.1"/>
    </source>
</evidence>
<accession>A0A2U3AIY6</accession>
<name>A0A2U3AIY6_9BACL</name>
<dbReference type="Proteomes" id="UP000245938">
    <property type="component" value="Unassembled WGS sequence"/>
</dbReference>
<keyword evidence="2" id="KW-1185">Reference proteome</keyword>
<gene>
    <name evidence="1" type="ORF">DEX24_13005</name>
</gene>
<comment type="caution">
    <text evidence="1">The sequence shown here is derived from an EMBL/GenBank/DDBJ whole genome shotgun (WGS) entry which is preliminary data.</text>
</comment>
<dbReference type="RefSeq" id="WP_109306846.1">
    <property type="nucleotide sequence ID" value="NZ_BJUF01000011.1"/>
</dbReference>